<gene>
    <name evidence="3" type="ORF">QE152_g38462</name>
</gene>
<dbReference type="InterPro" id="IPR029526">
    <property type="entry name" value="PGBD"/>
</dbReference>
<dbReference type="Proteomes" id="UP001458880">
    <property type="component" value="Unassembled WGS sequence"/>
</dbReference>
<dbReference type="PANTHER" id="PTHR47055:SF3">
    <property type="entry name" value="PHORBOL-ESTER_DAG-TYPE DOMAIN-CONTAINING PROTEIN"/>
    <property type="match status" value="1"/>
</dbReference>
<name>A0AAW1HWV6_POPJA</name>
<evidence type="ECO:0000256" key="1">
    <source>
        <dbReference type="SAM" id="MobiDB-lite"/>
    </source>
</evidence>
<reference evidence="3 4" key="1">
    <citation type="journal article" date="2024" name="BMC Genomics">
        <title>De novo assembly and annotation of Popillia japonica's genome with initial clues to its potential as an invasive pest.</title>
        <authorList>
            <person name="Cucini C."/>
            <person name="Boschi S."/>
            <person name="Funari R."/>
            <person name="Cardaioli E."/>
            <person name="Iannotti N."/>
            <person name="Marturano G."/>
            <person name="Paoli F."/>
            <person name="Bruttini M."/>
            <person name="Carapelli A."/>
            <person name="Frati F."/>
            <person name="Nardi F."/>
        </authorList>
    </citation>
    <scope>NUCLEOTIDE SEQUENCE [LARGE SCALE GENOMIC DNA]</scope>
    <source>
        <strain evidence="3">DMR45628</strain>
    </source>
</reference>
<dbReference type="PANTHER" id="PTHR47055">
    <property type="entry name" value="DDE_TNP_1_7 DOMAIN-CONTAINING PROTEIN"/>
    <property type="match status" value="1"/>
</dbReference>
<feature type="domain" description="PiggyBac transposable element-derived protein" evidence="2">
    <location>
        <begin position="120"/>
        <end position="243"/>
    </location>
</feature>
<accession>A0AAW1HWV6</accession>
<dbReference type="InterPro" id="IPR052638">
    <property type="entry name" value="PiggyBac_TE-derived"/>
</dbReference>
<feature type="compositionally biased region" description="Acidic residues" evidence="1">
    <location>
        <begin position="1"/>
        <end position="13"/>
    </location>
</feature>
<sequence>MEEALAMISDEDHEVSQIFMEPPESNVLTDKDSGDEDGGLLDNLSARQLRAGGEVVVKNSAEQPEEQTKEPEQDVGHTKTKSDTKKSKKVSVETEWIEGDLISPLVFFLNSSYETYKEESPYDIFCKIFDNDVYEHLIQETQKYAASKNHPEVRVTKQDLEIFVAILILSGYNTMPSKRNYWDSQGDLRNEYVYTSMRRDKFLTISRYLHCADNSFPSDNDKMWKLKPLMIMLQNRFLELYHP</sequence>
<dbReference type="Pfam" id="PF13843">
    <property type="entry name" value="DDE_Tnp_1_7"/>
    <property type="match status" value="1"/>
</dbReference>
<dbReference type="AlphaFoldDB" id="A0AAW1HWV6"/>
<dbReference type="EMBL" id="JASPKY010000829">
    <property type="protein sequence ID" value="KAK9681260.1"/>
    <property type="molecule type" value="Genomic_DNA"/>
</dbReference>
<organism evidence="3 4">
    <name type="scientific">Popillia japonica</name>
    <name type="common">Japanese beetle</name>
    <dbReference type="NCBI Taxonomy" id="7064"/>
    <lineage>
        <taxon>Eukaryota</taxon>
        <taxon>Metazoa</taxon>
        <taxon>Ecdysozoa</taxon>
        <taxon>Arthropoda</taxon>
        <taxon>Hexapoda</taxon>
        <taxon>Insecta</taxon>
        <taxon>Pterygota</taxon>
        <taxon>Neoptera</taxon>
        <taxon>Endopterygota</taxon>
        <taxon>Coleoptera</taxon>
        <taxon>Polyphaga</taxon>
        <taxon>Scarabaeiformia</taxon>
        <taxon>Scarabaeidae</taxon>
        <taxon>Rutelinae</taxon>
        <taxon>Popillia</taxon>
    </lineage>
</organism>
<proteinExistence type="predicted"/>
<protein>
    <submittedName>
        <fullName evidence="3">Transposase IS4</fullName>
    </submittedName>
</protein>
<evidence type="ECO:0000313" key="3">
    <source>
        <dbReference type="EMBL" id="KAK9681260.1"/>
    </source>
</evidence>
<feature type="region of interest" description="Disordered" evidence="1">
    <location>
        <begin position="1"/>
        <end position="89"/>
    </location>
</feature>
<comment type="caution">
    <text evidence="3">The sequence shown here is derived from an EMBL/GenBank/DDBJ whole genome shotgun (WGS) entry which is preliminary data.</text>
</comment>
<keyword evidence="4" id="KW-1185">Reference proteome</keyword>
<evidence type="ECO:0000259" key="2">
    <source>
        <dbReference type="Pfam" id="PF13843"/>
    </source>
</evidence>
<evidence type="ECO:0000313" key="4">
    <source>
        <dbReference type="Proteomes" id="UP001458880"/>
    </source>
</evidence>
<feature type="compositionally biased region" description="Basic and acidic residues" evidence="1">
    <location>
        <begin position="66"/>
        <end position="85"/>
    </location>
</feature>
<dbReference type="GO" id="GO:0043565">
    <property type="term" value="F:sequence-specific DNA binding"/>
    <property type="evidence" value="ECO:0007669"/>
    <property type="project" value="TreeGrafter"/>
</dbReference>